<name>A0A8T0C2T0_9GAMM</name>
<reference evidence="1 2" key="1">
    <citation type="journal article" date="2012" name="J. Bacteriol.">
        <title>Genome sequence of the cycloprodigiosin-producing bacterial strain Pseudoalteromonas rubra ATCC 29570(T).</title>
        <authorList>
            <person name="Xie B.B."/>
            <person name="Shu Y.L."/>
            <person name="Qin Q.L."/>
            <person name="Rong J.C."/>
            <person name="Zhang X.Y."/>
            <person name="Chen X.L."/>
            <person name="Zhou B.C."/>
            <person name="Zhang Y.Z."/>
        </authorList>
    </citation>
    <scope>NUCLEOTIDE SEQUENCE [LARGE SCALE GENOMIC DNA]</scope>
    <source>
        <strain evidence="1 2">DSM 6842</strain>
    </source>
</reference>
<protein>
    <submittedName>
        <fullName evidence="1">Uncharacterized protein</fullName>
    </submittedName>
</protein>
<gene>
    <name evidence="1" type="ORF">PRUB_a3396</name>
</gene>
<sequence>MTEGGYWITENEHELTRFELDNRAMNLPDLKGPLLCTQ</sequence>
<dbReference type="Proteomes" id="UP000016480">
    <property type="component" value="Unassembled WGS sequence"/>
</dbReference>
<organism evidence="1 2">
    <name type="scientific">Pseudoalteromonas rubra</name>
    <dbReference type="NCBI Taxonomy" id="43658"/>
    <lineage>
        <taxon>Bacteria</taxon>
        <taxon>Pseudomonadati</taxon>
        <taxon>Pseudomonadota</taxon>
        <taxon>Gammaproteobacteria</taxon>
        <taxon>Alteromonadales</taxon>
        <taxon>Pseudoalteromonadaceae</taxon>
        <taxon>Pseudoalteromonas</taxon>
    </lineage>
</organism>
<dbReference type="EMBL" id="AHCD03000043">
    <property type="protein sequence ID" value="KAF7783586.1"/>
    <property type="molecule type" value="Genomic_DNA"/>
</dbReference>
<evidence type="ECO:0000313" key="1">
    <source>
        <dbReference type="EMBL" id="KAF7783586.1"/>
    </source>
</evidence>
<comment type="caution">
    <text evidence="1">The sequence shown here is derived from an EMBL/GenBank/DDBJ whole genome shotgun (WGS) entry which is preliminary data.</text>
</comment>
<proteinExistence type="predicted"/>
<accession>A0A8T0C2T0</accession>
<evidence type="ECO:0000313" key="2">
    <source>
        <dbReference type="Proteomes" id="UP000016480"/>
    </source>
</evidence>
<dbReference type="AlphaFoldDB" id="A0A8T0C2T0"/>